<keyword evidence="4" id="KW-1185">Reference proteome</keyword>
<dbReference type="EMBL" id="JAQQPM010000001">
    <property type="protein sequence ID" value="KAK2067115.1"/>
    <property type="molecule type" value="Genomic_DNA"/>
</dbReference>
<dbReference type="Proteomes" id="UP001217918">
    <property type="component" value="Unassembled WGS sequence"/>
</dbReference>
<evidence type="ECO:0000313" key="4">
    <source>
        <dbReference type="Proteomes" id="UP001217918"/>
    </source>
</evidence>
<feature type="transmembrane region" description="Helical" evidence="1">
    <location>
        <begin position="408"/>
        <end position="426"/>
    </location>
</feature>
<evidence type="ECO:0000259" key="2">
    <source>
        <dbReference type="Pfam" id="PF01757"/>
    </source>
</evidence>
<name>A0AAD9HYB3_9PEZI</name>
<dbReference type="PANTHER" id="PTHR23028:SF125">
    <property type="entry name" value="ACYLTRANSFERASE"/>
    <property type="match status" value="1"/>
</dbReference>
<sequence>MSGLSEGILASSRPWHAASLDKDDIEIWRTKAAVEPDGQLASLVSRAVVGPASGDSSRTPTRPTAYLDGLRGFAALVVYWHHHQLWAHEAMSRDGLLENAWGHHGERHFATLPIVRNVFTGGHFAVATFFVISGYALSAKSLGLIHASSSSVDGASDARTRLGDTLASALFRRWLRLYLPLVAICFGYMCLWHGPCGGIWTDGFYPRSTFSEELWFFYAEFKNFSFVFGGGSPWFSYNPHTWSIPTEFKGSLVVYTTLLAFSRCARHSTRLALEMALAAYFLLVADGWYCALFVAGMLLCDLDLLAAHNRLPAPLARLGPHKAVLARIVLLVALLLGGVPSHTADVADLRQNPGWYYLSLLKPQAVFDYKWFYLFFAASGLVFAARHLRMLRRVLEGPACQRLGRISYALYLVHGPVIWTLGDRLYSAAGWPRPTFGDRADRMAGWEGRWPLPGVNCVMAGGGGRWWCVLGLEPAFLLPQLVLLPVTLGLAVMLTRLVDEPCVRLAQGMYGWVTRRPETGRGLVAV</sequence>
<keyword evidence="1" id="KW-0812">Transmembrane</keyword>
<keyword evidence="1" id="KW-0472">Membrane</keyword>
<protein>
    <recommendedName>
        <fullName evidence="2">Acyltransferase 3 domain-containing protein</fullName>
    </recommendedName>
</protein>
<accession>A0AAD9HYB3</accession>
<evidence type="ECO:0000256" key="1">
    <source>
        <dbReference type="SAM" id="Phobius"/>
    </source>
</evidence>
<dbReference type="Pfam" id="PF01757">
    <property type="entry name" value="Acyl_transf_3"/>
    <property type="match status" value="1"/>
</dbReference>
<dbReference type="GO" id="GO:0016747">
    <property type="term" value="F:acyltransferase activity, transferring groups other than amino-acyl groups"/>
    <property type="evidence" value="ECO:0007669"/>
    <property type="project" value="InterPro"/>
</dbReference>
<proteinExistence type="predicted"/>
<feature type="transmembrane region" description="Helical" evidence="1">
    <location>
        <begin position="475"/>
        <end position="494"/>
    </location>
</feature>
<dbReference type="InterPro" id="IPR050879">
    <property type="entry name" value="Acyltransferase_3"/>
</dbReference>
<dbReference type="AlphaFoldDB" id="A0AAD9HYB3"/>
<organism evidence="3 4">
    <name type="scientific">Phyllachora maydis</name>
    <dbReference type="NCBI Taxonomy" id="1825666"/>
    <lineage>
        <taxon>Eukaryota</taxon>
        <taxon>Fungi</taxon>
        <taxon>Dikarya</taxon>
        <taxon>Ascomycota</taxon>
        <taxon>Pezizomycotina</taxon>
        <taxon>Sordariomycetes</taxon>
        <taxon>Sordariomycetidae</taxon>
        <taxon>Phyllachorales</taxon>
        <taxon>Phyllachoraceae</taxon>
        <taxon>Phyllachora</taxon>
    </lineage>
</organism>
<feature type="domain" description="Acyltransferase 3" evidence="2">
    <location>
        <begin position="65"/>
        <end position="431"/>
    </location>
</feature>
<evidence type="ECO:0000313" key="3">
    <source>
        <dbReference type="EMBL" id="KAK2067115.1"/>
    </source>
</evidence>
<dbReference type="PANTHER" id="PTHR23028">
    <property type="entry name" value="ACETYLTRANSFERASE"/>
    <property type="match status" value="1"/>
</dbReference>
<feature type="transmembrane region" description="Helical" evidence="1">
    <location>
        <begin position="177"/>
        <end position="200"/>
    </location>
</feature>
<reference evidence="3" key="1">
    <citation type="journal article" date="2023" name="Mol. Plant Microbe Interact.">
        <title>Elucidating the Obligate Nature and Biological Capacity of an Invasive Fungal Corn Pathogen.</title>
        <authorList>
            <person name="MacCready J.S."/>
            <person name="Roggenkamp E.M."/>
            <person name="Gdanetz K."/>
            <person name="Chilvers M.I."/>
        </authorList>
    </citation>
    <scope>NUCLEOTIDE SEQUENCE</scope>
    <source>
        <strain evidence="3">PM02</strain>
    </source>
</reference>
<dbReference type="InterPro" id="IPR002656">
    <property type="entry name" value="Acyl_transf_3_dom"/>
</dbReference>
<feature type="transmembrane region" description="Helical" evidence="1">
    <location>
        <begin position="371"/>
        <end position="388"/>
    </location>
</feature>
<keyword evidence="1" id="KW-1133">Transmembrane helix</keyword>
<gene>
    <name evidence="3" type="ORF">P8C59_000876</name>
</gene>
<comment type="caution">
    <text evidence="3">The sequence shown here is derived from an EMBL/GenBank/DDBJ whole genome shotgun (WGS) entry which is preliminary data.</text>
</comment>
<feature type="transmembrane region" description="Helical" evidence="1">
    <location>
        <begin position="277"/>
        <end position="302"/>
    </location>
</feature>